<comment type="caution">
    <text evidence="14">The sequence shown here is derived from an EMBL/GenBank/DDBJ whole genome shotgun (WGS) entry which is preliminary data.</text>
</comment>
<keyword evidence="7 11" id="KW-1133">Transmembrane helix</keyword>
<dbReference type="InterPro" id="IPR023011">
    <property type="entry name" value="ATP_synth_F0_asu_AS"/>
</dbReference>
<evidence type="ECO:0000256" key="11">
    <source>
        <dbReference type="HAMAP-Rule" id="MF_01393"/>
    </source>
</evidence>
<evidence type="ECO:0000256" key="9">
    <source>
        <dbReference type="ARBA" id="ARBA00023136"/>
    </source>
</evidence>
<dbReference type="Gene3D" id="1.20.120.220">
    <property type="entry name" value="ATP synthase, F0 complex, subunit A"/>
    <property type="match status" value="1"/>
</dbReference>
<dbReference type="NCBIfam" id="TIGR01131">
    <property type="entry name" value="ATP_synt_6_or_A"/>
    <property type="match status" value="1"/>
</dbReference>
<feature type="transmembrane region" description="Helical" evidence="11">
    <location>
        <begin position="265"/>
        <end position="287"/>
    </location>
</feature>
<keyword evidence="6 11" id="KW-0375">Hydrogen ion transport</keyword>
<dbReference type="AlphaFoldDB" id="A0A9X2L0V6"/>
<keyword evidence="10 11" id="KW-0066">ATP synthesis</keyword>
<reference evidence="14" key="1">
    <citation type="submission" date="2022-06" db="EMBL/GenBank/DDBJ databases">
        <title>Gracilimonas sp. CAU 1638 isolated from sea sediment.</title>
        <authorList>
            <person name="Kim W."/>
        </authorList>
    </citation>
    <scope>NUCLEOTIDE SEQUENCE</scope>
    <source>
        <strain evidence="14">CAU 1638</strain>
    </source>
</reference>
<feature type="chain" id="PRO_5040768956" description="ATP synthase subunit a" evidence="13">
    <location>
        <begin position="25"/>
        <end position="357"/>
    </location>
</feature>
<evidence type="ECO:0000313" key="15">
    <source>
        <dbReference type="Proteomes" id="UP001139125"/>
    </source>
</evidence>
<sequence length="357" mass="39862">MIQTLRRVFLTLLFLSISTSNTFAADQAEGEDEPIIDVMGTVLDHDYFKTPFGKVYLPRIFYWEDASGETQLSFYSSTKKAEASGEFAMSEAGAIIPADGGHIKIDFSITSHLMYFWISVILVLWITISMARKYKKGVGRETEPKGSFQNIFEILFEFVRDNIAKDNIRDDKYKKYVPYLFSIFMGIAFMNLFGLLPWAATATADLTVTATLATITFFITQFSGTKDHWAHVFWFPGVPGWTRLILTPVEILGLFTKPFALAIRLFANMLSGKMMIIAILGLIFIFADLFGPGGAYGMAGLLSVPLTAALYFLKAFVALLQAYVFTILSAVFIGMAAEDHAHDEEGYHAEHIAEQAN</sequence>
<evidence type="ECO:0000256" key="2">
    <source>
        <dbReference type="ARBA" id="ARBA00006810"/>
    </source>
</evidence>
<dbReference type="Pfam" id="PF00119">
    <property type="entry name" value="ATP-synt_A"/>
    <property type="match status" value="1"/>
</dbReference>
<keyword evidence="15" id="KW-1185">Reference proteome</keyword>
<gene>
    <name evidence="11 14" type="primary">atpB</name>
    <name evidence="14" type="ORF">NM125_01130</name>
</gene>
<dbReference type="PROSITE" id="PS00449">
    <property type="entry name" value="ATPASE_A"/>
    <property type="match status" value="1"/>
</dbReference>
<dbReference type="InterPro" id="IPR045083">
    <property type="entry name" value="ATP_synth_F0_asu_bact/mt"/>
</dbReference>
<dbReference type="CDD" id="cd00310">
    <property type="entry name" value="ATP-synt_Fo_a_6"/>
    <property type="match status" value="1"/>
</dbReference>
<dbReference type="GO" id="GO:0045259">
    <property type="term" value="C:proton-transporting ATP synthase complex"/>
    <property type="evidence" value="ECO:0007669"/>
    <property type="project" value="UniProtKB-KW"/>
</dbReference>
<dbReference type="PANTHER" id="PTHR11410">
    <property type="entry name" value="ATP SYNTHASE SUBUNIT A"/>
    <property type="match status" value="1"/>
</dbReference>
<dbReference type="PRINTS" id="PR00123">
    <property type="entry name" value="ATPASEA"/>
</dbReference>
<keyword evidence="9 11" id="KW-0472">Membrane</keyword>
<comment type="similarity">
    <text evidence="2 11 12">Belongs to the ATPase A chain family.</text>
</comment>
<name>A0A9X2L0V6_9BACT</name>
<feature type="signal peptide" evidence="13">
    <location>
        <begin position="1"/>
        <end position="24"/>
    </location>
</feature>
<evidence type="ECO:0000256" key="1">
    <source>
        <dbReference type="ARBA" id="ARBA00004141"/>
    </source>
</evidence>
<dbReference type="SUPFAM" id="SSF81336">
    <property type="entry name" value="F1F0 ATP synthase subunit A"/>
    <property type="match status" value="1"/>
</dbReference>
<evidence type="ECO:0000256" key="13">
    <source>
        <dbReference type="SAM" id="SignalP"/>
    </source>
</evidence>
<keyword evidence="11" id="KW-1003">Cell membrane</keyword>
<keyword evidence="8 11" id="KW-0406">Ion transport</keyword>
<dbReference type="HAMAP" id="MF_01393">
    <property type="entry name" value="ATP_synth_a_bact"/>
    <property type="match status" value="1"/>
</dbReference>
<evidence type="ECO:0000256" key="6">
    <source>
        <dbReference type="ARBA" id="ARBA00022781"/>
    </source>
</evidence>
<dbReference type="GO" id="GO:0005886">
    <property type="term" value="C:plasma membrane"/>
    <property type="evidence" value="ECO:0007669"/>
    <property type="project" value="UniProtKB-SubCell"/>
</dbReference>
<organism evidence="14 15">
    <name type="scientific">Gracilimonas sediminicola</name>
    <dbReference type="NCBI Taxonomy" id="2952158"/>
    <lineage>
        <taxon>Bacteria</taxon>
        <taxon>Pseudomonadati</taxon>
        <taxon>Balneolota</taxon>
        <taxon>Balneolia</taxon>
        <taxon>Balneolales</taxon>
        <taxon>Balneolaceae</taxon>
        <taxon>Gracilimonas</taxon>
    </lineage>
</organism>
<evidence type="ECO:0000256" key="12">
    <source>
        <dbReference type="RuleBase" id="RU000483"/>
    </source>
</evidence>
<feature type="transmembrane region" description="Helical" evidence="11">
    <location>
        <begin position="114"/>
        <end position="131"/>
    </location>
</feature>
<evidence type="ECO:0000313" key="14">
    <source>
        <dbReference type="EMBL" id="MCP9290177.1"/>
    </source>
</evidence>
<accession>A0A9X2L0V6</accession>
<feature type="transmembrane region" description="Helical" evidence="11">
    <location>
        <begin position="206"/>
        <end position="224"/>
    </location>
</feature>
<evidence type="ECO:0000256" key="7">
    <source>
        <dbReference type="ARBA" id="ARBA00022989"/>
    </source>
</evidence>
<keyword evidence="4 11" id="KW-0138">CF(0)</keyword>
<dbReference type="PANTHER" id="PTHR11410:SF0">
    <property type="entry name" value="ATP SYNTHASE SUBUNIT A"/>
    <property type="match status" value="1"/>
</dbReference>
<comment type="subcellular location">
    <subcellularLocation>
        <location evidence="11 12">Cell membrane</location>
        <topology evidence="11 12">Multi-pass membrane protein</topology>
    </subcellularLocation>
    <subcellularLocation>
        <location evidence="1">Membrane</location>
        <topology evidence="1">Multi-pass membrane protein</topology>
    </subcellularLocation>
</comment>
<dbReference type="EMBL" id="JANDBC010000001">
    <property type="protein sequence ID" value="MCP9290177.1"/>
    <property type="molecule type" value="Genomic_DNA"/>
</dbReference>
<proteinExistence type="inferred from homology"/>
<protein>
    <recommendedName>
        <fullName evidence="11 12">ATP synthase subunit a</fullName>
    </recommendedName>
    <alternativeName>
        <fullName evidence="11">ATP synthase F0 sector subunit a</fullName>
    </alternativeName>
    <alternativeName>
        <fullName evidence="11">F-ATPase subunit 6</fullName>
    </alternativeName>
</protein>
<keyword evidence="5 11" id="KW-0812">Transmembrane</keyword>
<dbReference type="Proteomes" id="UP001139125">
    <property type="component" value="Unassembled WGS sequence"/>
</dbReference>
<evidence type="ECO:0000256" key="5">
    <source>
        <dbReference type="ARBA" id="ARBA00022692"/>
    </source>
</evidence>
<dbReference type="RefSeq" id="WP_255132018.1">
    <property type="nucleotide sequence ID" value="NZ_JANDBC010000001.1"/>
</dbReference>
<dbReference type="GO" id="GO:0046933">
    <property type="term" value="F:proton-transporting ATP synthase activity, rotational mechanism"/>
    <property type="evidence" value="ECO:0007669"/>
    <property type="project" value="UniProtKB-UniRule"/>
</dbReference>
<dbReference type="InterPro" id="IPR035908">
    <property type="entry name" value="F0_ATP_A_sf"/>
</dbReference>
<evidence type="ECO:0000256" key="4">
    <source>
        <dbReference type="ARBA" id="ARBA00022547"/>
    </source>
</evidence>
<evidence type="ECO:0000256" key="8">
    <source>
        <dbReference type="ARBA" id="ARBA00023065"/>
    </source>
</evidence>
<feature type="transmembrane region" description="Helical" evidence="11">
    <location>
        <begin position="179"/>
        <end position="200"/>
    </location>
</feature>
<feature type="transmembrane region" description="Helical" evidence="11">
    <location>
        <begin position="320"/>
        <end position="337"/>
    </location>
</feature>
<keyword evidence="3 11" id="KW-0813">Transport</keyword>
<evidence type="ECO:0000256" key="10">
    <source>
        <dbReference type="ARBA" id="ARBA00023310"/>
    </source>
</evidence>
<comment type="function">
    <text evidence="11 12">Key component of the proton channel; it plays a direct role in the translocation of protons across the membrane.</text>
</comment>
<evidence type="ECO:0000256" key="3">
    <source>
        <dbReference type="ARBA" id="ARBA00022448"/>
    </source>
</evidence>
<dbReference type="InterPro" id="IPR000568">
    <property type="entry name" value="ATP_synth_F0_asu"/>
</dbReference>
<keyword evidence="13" id="KW-0732">Signal</keyword>